<organism evidence="3 4">
    <name type="scientific">Paraconiothyrium brasiliense</name>
    <dbReference type="NCBI Taxonomy" id="300254"/>
    <lineage>
        <taxon>Eukaryota</taxon>
        <taxon>Fungi</taxon>
        <taxon>Dikarya</taxon>
        <taxon>Ascomycota</taxon>
        <taxon>Pezizomycotina</taxon>
        <taxon>Dothideomycetes</taxon>
        <taxon>Pleosporomycetidae</taxon>
        <taxon>Pleosporales</taxon>
        <taxon>Massarineae</taxon>
        <taxon>Didymosphaeriaceae</taxon>
        <taxon>Paraconiothyrium</taxon>
    </lineage>
</organism>
<keyword evidence="2" id="KW-0472">Membrane</keyword>
<evidence type="ECO:0000313" key="4">
    <source>
        <dbReference type="Proteomes" id="UP001521785"/>
    </source>
</evidence>
<evidence type="ECO:0000313" key="3">
    <source>
        <dbReference type="EMBL" id="KAL1601583.1"/>
    </source>
</evidence>
<accession>A0ABR3RAY0</accession>
<gene>
    <name evidence="3" type="ORF">SLS60_006498</name>
</gene>
<name>A0ABR3RAY0_9PLEO</name>
<sequence length="79" mass="8537">MSGKKSPLCLPWAVAGKLMEGTDTMTAFGGMGVLLLGFIVEKEMRRLEKEGKDGDGKKGKWAKVQQAKEGHKAEDNQTG</sequence>
<comment type="caution">
    <text evidence="3">The sequence shown here is derived from an EMBL/GenBank/DDBJ whole genome shotgun (WGS) entry which is preliminary data.</text>
</comment>
<feature type="transmembrane region" description="Helical" evidence="2">
    <location>
        <begin position="24"/>
        <end position="40"/>
    </location>
</feature>
<evidence type="ECO:0000256" key="1">
    <source>
        <dbReference type="SAM" id="MobiDB-lite"/>
    </source>
</evidence>
<proteinExistence type="predicted"/>
<keyword evidence="2" id="KW-0812">Transmembrane</keyword>
<dbReference type="Proteomes" id="UP001521785">
    <property type="component" value="Unassembled WGS sequence"/>
</dbReference>
<dbReference type="EMBL" id="JAKJXO020000008">
    <property type="protein sequence ID" value="KAL1601583.1"/>
    <property type="molecule type" value="Genomic_DNA"/>
</dbReference>
<keyword evidence="4" id="KW-1185">Reference proteome</keyword>
<reference evidence="3 4" key="1">
    <citation type="submission" date="2024-02" db="EMBL/GenBank/DDBJ databases">
        <title>De novo assembly and annotation of 12 fungi associated with fruit tree decline syndrome in Ontario, Canada.</title>
        <authorList>
            <person name="Sulman M."/>
            <person name="Ellouze W."/>
            <person name="Ilyukhin E."/>
        </authorList>
    </citation>
    <scope>NUCLEOTIDE SEQUENCE [LARGE SCALE GENOMIC DNA]</scope>
    <source>
        <strain evidence="3 4">M42-189</strain>
    </source>
</reference>
<keyword evidence="2" id="KW-1133">Transmembrane helix</keyword>
<evidence type="ECO:0000256" key="2">
    <source>
        <dbReference type="SAM" id="Phobius"/>
    </source>
</evidence>
<protein>
    <submittedName>
        <fullName evidence="3">Uncharacterized protein</fullName>
    </submittedName>
</protein>
<feature type="compositionally biased region" description="Basic and acidic residues" evidence="1">
    <location>
        <begin position="49"/>
        <end position="58"/>
    </location>
</feature>
<feature type="region of interest" description="Disordered" evidence="1">
    <location>
        <begin position="49"/>
        <end position="79"/>
    </location>
</feature>
<feature type="compositionally biased region" description="Basic and acidic residues" evidence="1">
    <location>
        <begin position="66"/>
        <end position="79"/>
    </location>
</feature>